<name>A0ABQ1I4D4_9ALTE</name>
<accession>A0ABQ1I4D4</accession>
<dbReference type="InterPro" id="IPR007553">
    <property type="entry name" value="2-thiour_desulf"/>
</dbReference>
<proteinExistence type="predicted"/>
<organism evidence="2 3">
    <name type="scientific">Agarivorans gilvus</name>
    <dbReference type="NCBI Taxonomy" id="680279"/>
    <lineage>
        <taxon>Bacteria</taxon>
        <taxon>Pseudomonadati</taxon>
        <taxon>Pseudomonadota</taxon>
        <taxon>Gammaproteobacteria</taxon>
        <taxon>Alteromonadales</taxon>
        <taxon>Alteromonadaceae</taxon>
        <taxon>Agarivorans</taxon>
    </lineage>
</organism>
<dbReference type="PANTHER" id="PTHR30087">
    <property type="entry name" value="INNER MEMBRANE PROTEIN"/>
    <property type="match status" value="1"/>
</dbReference>
<evidence type="ECO:0000313" key="3">
    <source>
        <dbReference type="Proteomes" id="UP000651977"/>
    </source>
</evidence>
<dbReference type="InterPro" id="IPR013560">
    <property type="entry name" value="DUF1722"/>
</dbReference>
<sequence length="319" mass="36593">MNRFSSEKIAVGISSCLLGQEVRYDGGHKQSRFCRQELAEYFDFEPNCPEMAIGLGSPRKSIRLVKQQDLISLQASDGSFDVTQKMLDYTQHRLPQLGHLSGYIVCAKSPSCGMERVSVYSPSTNNAAKEGVGLFTAELIKAYPLLPIEEDGRLNDPILRENFVNRVFAFHQWQVLAEQGLTVAALQAFHAKYKYLLMAHHPEKYRKLGPLVANIQGPHDKQGFDNYIKAFMEILRHNCSRKNHTNVLQHLQGYFKRDLSSQQRSELSERIHQYREGILPLLVPISLIQHYLREHPKQYLAQQAYLSPHPDKLKLRYSL</sequence>
<dbReference type="EMBL" id="BMDY01000013">
    <property type="protein sequence ID" value="GGB09008.1"/>
    <property type="molecule type" value="Genomic_DNA"/>
</dbReference>
<feature type="domain" description="DUF1722" evidence="1">
    <location>
        <begin position="194"/>
        <end position="310"/>
    </location>
</feature>
<protein>
    <recommendedName>
        <fullName evidence="1">DUF1722 domain-containing protein</fullName>
    </recommendedName>
</protein>
<evidence type="ECO:0000313" key="2">
    <source>
        <dbReference type="EMBL" id="GGB09008.1"/>
    </source>
</evidence>
<gene>
    <name evidence="2" type="ORF">GCM10007414_23010</name>
</gene>
<dbReference type="PIRSF" id="PIRSF037004">
    <property type="entry name" value="UCP037004"/>
    <property type="match status" value="1"/>
</dbReference>
<reference evidence="3" key="1">
    <citation type="journal article" date="2019" name="Int. J. Syst. Evol. Microbiol.">
        <title>The Global Catalogue of Microorganisms (GCM) 10K type strain sequencing project: providing services to taxonomists for standard genome sequencing and annotation.</title>
        <authorList>
            <consortium name="The Broad Institute Genomics Platform"/>
            <consortium name="The Broad Institute Genome Sequencing Center for Infectious Disease"/>
            <person name="Wu L."/>
            <person name="Ma J."/>
        </authorList>
    </citation>
    <scope>NUCLEOTIDE SEQUENCE [LARGE SCALE GENOMIC DNA]</scope>
    <source>
        <strain evidence="3">CGMCC 1.10131</strain>
    </source>
</reference>
<comment type="caution">
    <text evidence="2">The sequence shown here is derived from an EMBL/GenBank/DDBJ whole genome shotgun (WGS) entry which is preliminary data.</text>
</comment>
<evidence type="ECO:0000259" key="1">
    <source>
        <dbReference type="Pfam" id="PF08349"/>
    </source>
</evidence>
<dbReference type="RefSeq" id="WP_055734660.1">
    <property type="nucleotide sequence ID" value="NZ_BMDY01000013.1"/>
</dbReference>
<dbReference type="PANTHER" id="PTHR30087:SF0">
    <property type="entry name" value="INNER MEMBRANE PROTEIN"/>
    <property type="match status" value="1"/>
</dbReference>
<dbReference type="Proteomes" id="UP000651977">
    <property type="component" value="Unassembled WGS sequence"/>
</dbReference>
<dbReference type="Pfam" id="PF04463">
    <property type="entry name" value="2-thiour_desulf"/>
    <property type="match status" value="1"/>
</dbReference>
<dbReference type="Pfam" id="PF08349">
    <property type="entry name" value="DUF1722"/>
    <property type="match status" value="1"/>
</dbReference>
<dbReference type="InterPro" id="IPR017087">
    <property type="entry name" value="UCP037004"/>
</dbReference>
<keyword evidence="3" id="KW-1185">Reference proteome</keyword>